<keyword evidence="2" id="KW-1185">Reference proteome</keyword>
<proteinExistence type="predicted"/>
<dbReference type="Gene3D" id="3.80.10.10">
    <property type="entry name" value="Ribonuclease Inhibitor"/>
    <property type="match status" value="1"/>
</dbReference>
<comment type="caution">
    <text evidence="1">The sequence shown here is derived from an EMBL/GenBank/DDBJ whole genome shotgun (WGS) entry which is preliminary data.</text>
</comment>
<gene>
    <name evidence="1" type="ORF">DERYTH_LOCUS115</name>
</gene>
<dbReference type="OrthoDB" id="2444067at2759"/>
<sequence length="339" mass="38855">MFEKNKILRKIFHILHEDALITDSFCNLHSCILVSKIWLDNTIPVLWSTFKSSKSSIIETLLSCCKDSPKKLQQSKAAFNYLSFINNIYYSDLNLAVYNWSKKETTHNHGQFAIGILQSILKSYTDSGATLKSLEIEIGKFQNCLKDQFIPEFSKLISNLEKLVIEVSNKEDKLLAELSKNSIEIRLEDRSFNEETISENVQNICALISQQKALETLKLSFCKLSVQQIISVIEKQADTLRVVEFWFVDFSRCEKANGLIACKNLEKLVFKHCRNCSLEFCTAIDDTEFDDTKFDKLECAEIDDTVFPDGSLYDGSAIMFSYEFGTKIENNYNNISSIF</sequence>
<dbReference type="SUPFAM" id="SSF52047">
    <property type="entry name" value="RNI-like"/>
    <property type="match status" value="1"/>
</dbReference>
<dbReference type="Proteomes" id="UP000789405">
    <property type="component" value="Unassembled WGS sequence"/>
</dbReference>
<evidence type="ECO:0000313" key="2">
    <source>
        <dbReference type="Proteomes" id="UP000789405"/>
    </source>
</evidence>
<dbReference type="EMBL" id="CAJVPY010000021">
    <property type="protein sequence ID" value="CAG8444727.1"/>
    <property type="molecule type" value="Genomic_DNA"/>
</dbReference>
<dbReference type="InterPro" id="IPR032675">
    <property type="entry name" value="LRR_dom_sf"/>
</dbReference>
<organism evidence="1 2">
    <name type="scientific">Dentiscutata erythropus</name>
    <dbReference type="NCBI Taxonomy" id="1348616"/>
    <lineage>
        <taxon>Eukaryota</taxon>
        <taxon>Fungi</taxon>
        <taxon>Fungi incertae sedis</taxon>
        <taxon>Mucoromycota</taxon>
        <taxon>Glomeromycotina</taxon>
        <taxon>Glomeromycetes</taxon>
        <taxon>Diversisporales</taxon>
        <taxon>Gigasporaceae</taxon>
        <taxon>Dentiscutata</taxon>
    </lineage>
</organism>
<name>A0A9N8V969_9GLOM</name>
<accession>A0A9N8V969</accession>
<reference evidence="1" key="1">
    <citation type="submission" date="2021-06" db="EMBL/GenBank/DDBJ databases">
        <authorList>
            <person name="Kallberg Y."/>
            <person name="Tangrot J."/>
            <person name="Rosling A."/>
        </authorList>
    </citation>
    <scope>NUCLEOTIDE SEQUENCE</scope>
    <source>
        <strain evidence="1">MA453B</strain>
    </source>
</reference>
<dbReference type="AlphaFoldDB" id="A0A9N8V969"/>
<protein>
    <submittedName>
        <fullName evidence="1">16212_t:CDS:1</fullName>
    </submittedName>
</protein>
<evidence type="ECO:0000313" key="1">
    <source>
        <dbReference type="EMBL" id="CAG8444727.1"/>
    </source>
</evidence>